<dbReference type="PROSITE" id="PS50878">
    <property type="entry name" value="RT_POL"/>
    <property type="match status" value="1"/>
</dbReference>
<dbReference type="InterPro" id="IPR000477">
    <property type="entry name" value="RT_dom"/>
</dbReference>
<dbReference type="InterPro" id="IPR036691">
    <property type="entry name" value="Endo/exonu/phosph_ase_sf"/>
</dbReference>
<dbReference type="Gene3D" id="3.60.10.10">
    <property type="entry name" value="Endonuclease/exonuclease/phosphatase"/>
    <property type="match status" value="1"/>
</dbReference>
<evidence type="ECO:0000313" key="3">
    <source>
        <dbReference type="Proteomes" id="UP001497516"/>
    </source>
</evidence>
<protein>
    <recommendedName>
        <fullName evidence="1">Reverse transcriptase domain-containing protein</fullName>
    </recommendedName>
</protein>
<dbReference type="SUPFAM" id="SSF56219">
    <property type="entry name" value="DNase I-like"/>
    <property type="match status" value="1"/>
</dbReference>
<dbReference type="SUPFAM" id="SSF56672">
    <property type="entry name" value="DNA/RNA polymerases"/>
    <property type="match status" value="1"/>
</dbReference>
<dbReference type="CDD" id="cd01650">
    <property type="entry name" value="RT_nLTR_like"/>
    <property type="match status" value="1"/>
</dbReference>
<proteinExistence type="predicted"/>
<evidence type="ECO:0000259" key="1">
    <source>
        <dbReference type="PROSITE" id="PS50878"/>
    </source>
</evidence>
<organism evidence="2 3">
    <name type="scientific">Linum trigynum</name>
    <dbReference type="NCBI Taxonomy" id="586398"/>
    <lineage>
        <taxon>Eukaryota</taxon>
        <taxon>Viridiplantae</taxon>
        <taxon>Streptophyta</taxon>
        <taxon>Embryophyta</taxon>
        <taxon>Tracheophyta</taxon>
        <taxon>Spermatophyta</taxon>
        <taxon>Magnoliopsida</taxon>
        <taxon>eudicotyledons</taxon>
        <taxon>Gunneridae</taxon>
        <taxon>Pentapetalae</taxon>
        <taxon>rosids</taxon>
        <taxon>fabids</taxon>
        <taxon>Malpighiales</taxon>
        <taxon>Linaceae</taxon>
        <taxon>Linum</taxon>
    </lineage>
</organism>
<keyword evidence="3" id="KW-1185">Reference proteome</keyword>
<feature type="domain" description="Reverse transcriptase" evidence="1">
    <location>
        <begin position="335"/>
        <end position="616"/>
    </location>
</feature>
<dbReference type="EMBL" id="OZ034815">
    <property type="protein sequence ID" value="CAL1367531.1"/>
    <property type="molecule type" value="Genomic_DNA"/>
</dbReference>
<dbReference type="PANTHER" id="PTHR33116:SF86">
    <property type="entry name" value="REVERSE TRANSCRIPTASE DOMAIN-CONTAINING PROTEIN"/>
    <property type="match status" value="1"/>
</dbReference>
<dbReference type="AlphaFoldDB" id="A0AAV2D649"/>
<accession>A0AAV2D649</accession>
<dbReference type="PANTHER" id="PTHR33116">
    <property type="entry name" value="REVERSE TRANSCRIPTASE ZINC-BINDING DOMAIN-CONTAINING PROTEIN-RELATED-RELATED"/>
    <property type="match status" value="1"/>
</dbReference>
<name>A0AAV2D649_9ROSI</name>
<gene>
    <name evidence="2" type="ORF">LTRI10_LOCUS11151</name>
</gene>
<dbReference type="Proteomes" id="UP001497516">
    <property type="component" value="Chromosome 2"/>
</dbReference>
<reference evidence="2 3" key="1">
    <citation type="submission" date="2024-04" db="EMBL/GenBank/DDBJ databases">
        <authorList>
            <person name="Fracassetti M."/>
        </authorList>
    </citation>
    <scope>NUCLEOTIDE SEQUENCE [LARGE SCALE GENOMIC DNA]</scope>
</reference>
<sequence>MNVILFPEEKLGGGPPRNESVIPFKNFVDDNALMDLDFKGYPFTWKDNREGQRRVEERLDRALCSALWRSKFRNALVFHELPIESDHWPLRLEMNGTKVRSNPPFHFDSRWLNQEECHNIVNRNWDNGGMCHDRLLNCEKELKEWAREVYWDRYKRAADIQARLEEILIMDRSVDIVQEEKSLMTELAAIWKDEELFWYQQSGINWLREGDHNTSFFHSSATHRKQRNKIVELKDDNGNIFSHPEELASHVTNYYKSLFTRVDRVIDTDILQGFPKVVSEEMNRELCEIPSHEEIKVAVFDLGPTKSPGPDGFAGMFFRRFWPKIGTKFCQEVQDFFHSSSMPQGWNSTHIALIPKNQAPQMVSQFRPISCCTFRYKVISKIMSTRLKKWIPGLVSEMQAAFTSDRLIQENIIIVHEMLHNFKNRRHGDWDMMVKLDMRKAYDLVDWECLDSILQAYGFCDIWRGWINECIRTVNFSILLNGSPTEYFHPTRGIRQGDPISPFLFILLSNALSFLIDKGVERGEIRGIKLNQECTRISHCLFADDTVIFGKARVCEAIHILKILQNYGEVTGQEINASKSSIFFSRNTPEGIKALVTARFGFPPSICHEKYLGVPFEWGKSKNETFNFLIERMEKKGESWKSLLLSPGGKEVLLKAVIQAIPEYIMSVLLLPLSLTNKMDSILRRFFWSGSIKKKSIHWCDAKILEKPKEEGGLGFRNFHMFNLALIGKQVWRILENPDALWVQLLKGIYFHNGDFFAATKGRCGSWIWNGICETK</sequence>
<evidence type="ECO:0000313" key="2">
    <source>
        <dbReference type="EMBL" id="CAL1367531.1"/>
    </source>
</evidence>
<dbReference type="Pfam" id="PF00078">
    <property type="entry name" value="RVT_1"/>
    <property type="match status" value="1"/>
</dbReference>
<dbReference type="InterPro" id="IPR043502">
    <property type="entry name" value="DNA/RNA_pol_sf"/>
</dbReference>